<keyword evidence="6" id="KW-1185">Reference proteome</keyword>
<gene>
    <name evidence="7" type="primary">BBS9</name>
</gene>
<dbReference type="InterPro" id="IPR055364">
    <property type="entry name" value="PTHB1_CtH_dom"/>
</dbReference>
<feature type="domain" description="PTHB1 hairpin" evidence="4">
    <location>
        <begin position="636"/>
        <end position="739"/>
    </location>
</feature>
<reference evidence="7" key="1">
    <citation type="submission" date="2025-08" db="UniProtKB">
        <authorList>
            <consortium name="RefSeq"/>
        </authorList>
    </citation>
    <scope>IDENTIFICATION</scope>
</reference>
<protein>
    <submittedName>
        <fullName evidence="7">Protein PTHB1</fullName>
    </submittedName>
</protein>
<evidence type="ECO:0000259" key="3">
    <source>
        <dbReference type="Pfam" id="PF23337"/>
    </source>
</evidence>
<dbReference type="InterPro" id="IPR028074">
    <property type="entry name" value="PHTB1_GAE_dom"/>
</dbReference>
<dbReference type="Pfam" id="PF14727">
    <property type="entry name" value="PHTB1_N"/>
    <property type="match status" value="1"/>
</dbReference>
<dbReference type="Pfam" id="PF23339">
    <property type="entry name" value="PTHB1_CtH"/>
    <property type="match status" value="1"/>
</dbReference>
<dbReference type="InterPro" id="IPR055362">
    <property type="entry name" value="PTHB1_pf_dom"/>
</dbReference>
<sequence>MSLFKARDWWSTAVGNKEEFDQGCLCVANVDNSSSGQDKIIVGSYMGFLRIYNPHPAKPGDPVQAEELLLETQLREPILQVEVGKFVSGTELLHLAVLHCKKLCVYAISGTLGNTEHGNQYQLKLMYEHNLQRTACNMTYGPFGGIKGRDLICIQSMDGMLMLFEQESYSFGRFLPGFLLPGPLTYSSRTDSFITVSSCRQVESYKYQVLAFATDASRQETEQQKLGSGKRLVVDWVLNIGEQALDICVVSFNQTVSSVFVLGERNFFCLKDNGQIRFMKKLDSSPSCFLPYCSVSEGTINTLIGNHNSMLHVYQDVTLKWATQLPHIPVAVRVGNFQDLNGVIVALSDSGCLQCSYLGTDPSLFQAPKVEARAINYEEYDAEMNKLQKIIKESTKTKGVWGMERKKEELALSVVVLHALDSVSKAVDSEVKAEVVPSVTVKITLESRLTPLKTKLSVCVQPPLALTHDKFILELGTAKSKTVVLAGFLKGNCPPADLEGSALASYSTPTDLNPEGIPRVVQCKFRFPLKLVCFPAQPSKTGTQKLTIDTNKPSVSLFTLFPDFDQTDDDQPNAIGFQLLAGSKITLLASKTSQRYRIQSEQFEDIWLIAKELVLRLEQYFRKKNYKDFACTFSDPIPLQEYFEIIDHHFELRLNAGKYEQLLSERAIQFRAIERRLLARFKDKTPAPLQHLDTLLEGTYRQVIALADAAEENQANMFQAFTKLKSATQLVILLISLWQKLSADQVAILEATFLPLTQDTQELGWEECVDASVSHLLKTCLSKSSKEHALNLANQLSIPRDTNRLKKHITLLYDRLAKGGHMSLDTDSQQLTMLPGGCATILESDMEERPASQDSTVMFTNHRHLIQQKTEPDLPQDELQEAEKP</sequence>
<evidence type="ECO:0000313" key="7">
    <source>
        <dbReference type="RefSeq" id="XP_015261227.1"/>
    </source>
</evidence>
<dbReference type="InterPro" id="IPR026511">
    <property type="entry name" value="PTHB1"/>
</dbReference>
<feature type="domain" description="PTHB1 C-terminal helix bundle" evidence="5">
    <location>
        <begin position="741"/>
        <end position="816"/>
    </location>
</feature>
<feature type="domain" description="PTHB1 GAE" evidence="2">
    <location>
        <begin position="434"/>
        <end position="525"/>
    </location>
</feature>
<dbReference type="Pfam" id="PF23337">
    <property type="entry name" value="PTHB1_pf"/>
    <property type="match status" value="1"/>
</dbReference>
<dbReference type="Pfam" id="PF23338">
    <property type="entry name" value="PTHB1_hp"/>
    <property type="match status" value="1"/>
</dbReference>
<dbReference type="InterPro" id="IPR055363">
    <property type="entry name" value="PTHB1_hp_dom"/>
</dbReference>
<dbReference type="PANTHER" id="PTHR20991:SF0">
    <property type="entry name" value="PROTEIN PTHB1"/>
    <property type="match status" value="1"/>
</dbReference>
<dbReference type="Pfam" id="PF14728">
    <property type="entry name" value="PTHB1_GAE"/>
    <property type="match status" value="1"/>
</dbReference>
<feature type="domain" description="PTHB1 platform" evidence="3">
    <location>
        <begin position="528"/>
        <end position="634"/>
    </location>
</feature>
<dbReference type="RefSeq" id="XP_015261227.1">
    <property type="nucleotide sequence ID" value="XM_015405741.1"/>
</dbReference>
<evidence type="ECO:0000259" key="5">
    <source>
        <dbReference type="Pfam" id="PF23339"/>
    </source>
</evidence>
<organism evidence="6 7">
    <name type="scientific">Gekko japonicus</name>
    <name type="common">Schlegel's Japanese gecko</name>
    <dbReference type="NCBI Taxonomy" id="146911"/>
    <lineage>
        <taxon>Eukaryota</taxon>
        <taxon>Metazoa</taxon>
        <taxon>Chordata</taxon>
        <taxon>Craniata</taxon>
        <taxon>Vertebrata</taxon>
        <taxon>Euteleostomi</taxon>
        <taxon>Lepidosauria</taxon>
        <taxon>Squamata</taxon>
        <taxon>Bifurcata</taxon>
        <taxon>Gekkota</taxon>
        <taxon>Gekkonidae</taxon>
        <taxon>Gekkoninae</taxon>
        <taxon>Gekko</taxon>
    </lineage>
</organism>
<proteinExistence type="predicted"/>
<evidence type="ECO:0000313" key="6">
    <source>
        <dbReference type="Proteomes" id="UP000694871"/>
    </source>
</evidence>
<evidence type="ECO:0000259" key="4">
    <source>
        <dbReference type="Pfam" id="PF23338"/>
    </source>
</evidence>
<dbReference type="PANTHER" id="PTHR20991">
    <property type="entry name" value="PARATHYROID HORMONE-RESPONSIVE B1 GENE"/>
    <property type="match status" value="1"/>
</dbReference>
<dbReference type="InterPro" id="IPR028073">
    <property type="entry name" value="PHTB1_N_dom"/>
</dbReference>
<evidence type="ECO:0000259" key="1">
    <source>
        <dbReference type="Pfam" id="PF14727"/>
    </source>
</evidence>
<accession>A0ABM1JIE0</accession>
<name>A0ABM1JIE0_GEKJA</name>
<dbReference type="GeneID" id="107105737"/>
<dbReference type="Proteomes" id="UP000694871">
    <property type="component" value="Unplaced"/>
</dbReference>
<evidence type="ECO:0000259" key="2">
    <source>
        <dbReference type="Pfam" id="PF14728"/>
    </source>
</evidence>
<feature type="domain" description="PTHB1 N-terminal" evidence="1">
    <location>
        <begin position="1"/>
        <end position="362"/>
    </location>
</feature>